<dbReference type="KEGG" id="lpse:FGL85_01670"/>
<name>A0A5B8T2S4_LEUPS</name>
<feature type="chain" id="PRO_5022692897" evidence="2">
    <location>
        <begin position="28"/>
        <end position="302"/>
    </location>
</feature>
<proteinExistence type="predicted"/>
<sequence length="302" mass="33141">MTRKIVNKVVGALVVFLAISPLSTAFADKSISYDNDVKASKSYTMDNGKQINISDQNIEHDDGNSKGDTSPAIEGNKDISLINTDDYLLIPHTNGKWEKIDKNDLFNKAVTRGNGNQVLMSSANGGVVVPNNAWDKNKGHVALLQAEAWNYAQTIKLYSAMKAAIASSKPVGSVVSDLLAKVQELGWLLSVMAKIDANDFNHVCSEYRDAADKVTDRGFGLVTTNNQNPMAQTVDPHIHDWFYNDSWESPEKALSVPEGSDSRTPNNWPGGLNYIRQDFYGGWSCDYNVSAKWVGVGKATKY</sequence>
<dbReference type="EMBL" id="CP042383">
    <property type="protein sequence ID" value="QEA41318.1"/>
    <property type="molecule type" value="Genomic_DNA"/>
</dbReference>
<dbReference type="AlphaFoldDB" id="A0A5B8T2S4"/>
<protein>
    <submittedName>
        <fullName evidence="3">Uncharacterized protein</fullName>
    </submittedName>
</protein>
<evidence type="ECO:0000313" key="4">
    <source>
        <dbReference type="Proteomes" id="UP000321296"/>
    </source>
</evidence>
<organism evidence="3 4">
    <name type="scientific">Leuconostoc pseudomesenteroides</name>
    <dbReference type="NCBI Taxonomy" id="33968"/>
    <lineage>
        <taxon>Bacteria</taxon>
        <taxon>Bacillati</taxon>
        <taxon>Bacillota</taxon>
        <taxon>Bacilli</taxon>
        <taxon>Lactobacillales</taxon>
        <taxon>Lactobacillaceae</taxon>
        <taxon>Leuconostoc</taxon>
    </lineage>
</organism>
<gene>
    <name evidence="3" type="ORF">FGL85_01670</name>
</gene>
<dbReference type="Proteomes" id="UP000321296">
    <property type="component" value="Chromosome"/>
</dbReference>
<accession>A0A5B8T2S4</accession>
<feature type="region of interest" description="Disordered" evidence="1">
    <location>
        <begin position="50"/>
        <end position="75"/>
    </location>
</feature>
<keyword evidence="2" id="KW-0732">Signal</keyword>
<dbReference type="RefSeq" id="WP_147651114.1">
    <property type="nucleotide sequence ID" value="NZ_CP042383.1"/>
</dbReference>
<evidence type="ECO:0000256" key="1">
    <source>
        <dbReference type="SAM" id="MobiDB-lite"/>
    </source>
</evidence>
<evidence type="ECO:0000256" key="2">
    <source>
        <dbReference type="SAM" id="SignalP"/>
    </source>
</evidence>
<feature type="signal peptide" evidence="2">
    <location>
        <begin position="1"/>
        <end position="27"/>
    </location>
</feature>
<evidence type="ECO:0000313" key="3">
    <source>
        <dbReference type="EMBL" id="QEA41318.1"/>
    </source>
</evidence>
<reference evidence="3 4" key="1">
    <citation type="submission" date="2019-06" db="EMBL/GenBank/DDBJ databases">
        <title>Genome analyses of bacteria isolated from kimchi.</title>
        <authorList>
            <person name="Lee S."/>
            <person name="Ahn S."/>
            <person name="Roh S."/>
        </authorList>
    </citation>
    <scope>NUCLEOTIDE SEQUENCE [LARGE SCALE GENOMIC DNA]</scope>
    <source>
        <strain evidence="3 4">CBA3630</strain>
    </source>
</reference>